<dbReference type="InterPro" id="IPR029063">
    <property type="entry name" value="SAM-dependent_MTases_sf"/>
</dbReference>
<dbReference type="Gene3D" id="3.40.50.150">
    <property type="entry name" value="Vaccinia Virus protein VP39"/>
    <property type="match status" value="1"/>
</dbReference>
<dbReference type="EMBL" id="HBGJ01014469">
    <property type="protein sequence ID" value="CAD9250884.1"/>
    <property type="molecule type" value="Transcribed_RNA"/>
</dbReference>
<dbReference type="InterPro" id="IPR025714">
    <property type="entry name" value="Methyltranfer_dom"/>
</dbReference>
<name>A0A7S1XPJ7_9STRA</name>
<feature type="transmembrane region" description="Helical" evidence="1">
    <location>
        <begin position="319"/>
        <end position="342"/>
    </location>
</feature>
<evidence type="ECO:0000256" key="1">
    <source>
        <dbReference type="SAM" id="Phobius"/>
    </source>
</evidence>
<keyword evidence="1" id="KW-1133">Transmembrane helix</keyword>
<protein>
    <recommendedName>
        <fullName evidence="2">Methyltransferase domain-containing protein</fullName>
    </recommendedName>
</protein>
<organism evidence="3">
    <name type="scientific">Phaeomonas parva</name>
    <dbReference type="NCBI Taxonomy" id="124430"/>
    <lineage>
        <taxon>Eukaryota</taxon>
        <taxon>Sar</taxon>
        <taxon>Stramenopiles</taxon>
        <taxon>Ochrophyta</taxon>
        <taxon>Pinguiophyceae</taxon>
        <taxon>Pinguiochrysidales</taxon>
        <taxon>Pinguiochrysidaceae</taxon>
        <taxon>Phaeomonas</taxon>
    </lineage>
</organism>
<evidence type="ECO:0000259" key="2">
    <source>
        <dbReference type="Pfam" id="PF13679"/>
    </source>
</evidence>
<reference evidence="3" key="1">
    <citation type="submission" date="2021-01" db="EMBL/GenBank/DDBJ databases">
        <authorList>
            <person name="Corre E."/>
            <person name="Pelletier E."/>
            <person name="Niang G."/>
            <person name="Scheremetjew M."/>
            <person name="Finn R."/>
            <person name="Kale V."/>
            <person name="Holt S."/>
            <person name="Cochrane G."/>
            <person name="Meng A."/>
            <person name="Brown T."/>
            <person name="Cohen L."/>
        </authorList>
    </citation>
    <scope>NUCLEOTIDE SEQUENCE</scope>
    <source>
        <strain evidence="3">CCMP2877</strain>
    </source>
</reference>
<dbReference type="AlphaFoldDB" id="A0A7S1XPJ7"/>
<dbReference type="Pfam" id="PF13679">
    <property type="entry name" value="Methyltransf_32"/>
    <property type="match status" value="1"/>
</dbReference>
<keyword evidence="1" id="KW-0472">Membrane</keyword>
<dbReference type="GO" id="GO:0005737">
    <property type="term" value="C:cytoplasm"/>
    <property type="evidence" value="ECO:0007669"/>
    <property type="project" value="TreeGrafter"/>
</dbReference>
<sequence length="347" mass="36850">MHRRRAEKRKHRDAAIGEILAASREALRRVASAFFADGVDGAEPQALDWGAVPAILRPGSGDHLDGAKNASRVLRKRQQLEGMLRLLKAWRVVRPGDVVVDFGAGTGHLGLLVAWACPEAFVICLERKQWTSDAAEKRIAESGLANCVALCGDIGDLEAYLRARGCGGFQVGLGLHTCGLLTDLVLECCEAHGASFLLCPCCYGQVVDGGSTVGGDGVPRARPRSAGVGAALSGEQMALLARGGDMTVRADDEGFPDTPRFKVARACMRVVDLDRLAWCREHRGAGVRLGMAALDPPACSPKNNVVIGVRPERRRRAGLSLGLGWGLGIGLGLGIITIAGIVRLRKR</sequence>
<gene>
    <name evidence="3" type="ORF">PPAR1163_LOCUS9245</name>
</gene>
<feature type="domain" description="Methyltransferase" evidence="2">
    <location>
        <begin position="75"/>
        <end position="206"/>
    </location>
</feature>
<dbReference type="PANTHER" id="PTHR13369">
    <property type="match status" value="1"/>
</dbReference>
<dbReference type="SUPFAM" id="SSF53335">
    <property type="entry name" value="S-adenosyl-L-methionine-dependent methyltransferases"/>
    <property type="match status" value="1"/>
</dbReference>
<evidence type="ECO:0000313" key="3">
    <source>
        <dbReference type="EMBL" id="CAD9250884.1"/>
    </source>
</evidence>
<accession>A0A7S1XPJ7</accession>
<keyword evidence="1" id="KW-0812">Transmembrane</keyword>
<dbReference type="PANTHER" id="PTHR13369:SF0">
    <property type="entry name" value="GLUTATHIONE S-TRANSFERASE C-TERMINAL DOMAIN-CONTAINING PROTEIN"/>
    <property type="match status" value="1"/>
</dbReference>
<proteinExistence type="predicted"/>